<comment type="catalytic activity">
    <reaction evidence="14">
        <text>ATP + H2O = ADP + phosphate + H(+)</text>
        <dbReference type="Rhea" id="RHEA:13065"/>
        <dbReference type="ChEBI" id="CHEBI:15377"/>
        <dbReference type="ChEBI" id="CHEBI:15378"/>
        <dbReference type="ChEBI" id="CHEBI:30616"/>
        <dbReference type="ChEBI" id="CHEBI:43474"/>
        <dbReference type="ChEBI" id="CHEBI:456216"/>
    </reaction>
</comment>
<reference evidence="21 22" key="1">
    <citation type="submission" date="2015-01" db="EMBL/GenBank/DDBJ databases">
        <title>Evolution of Trichinella species and genotypes.</title>
        <authorList>
            <person name="Korhonen P.K."/>
            <person name="Edoardo P."/>
            <person name="Giuseppe L.R."/>
            <person name="Gasser R.B."/>
        </authorList>
    </citation>
    <scope>NUCLEOTIDE SEQUENCE [LARGE SCALE GENOMIC DNA]</scope>
    <source>
        <strain evidence="21">ISS3</strain>
    </source>
</reference>
<dbReference type="PANTHER" id="PTHR13710">
    <property type="entry name" value="DNA HELICASE RECQ FAMILY MEMBER"/>
    <property type="match status" value="1"/>
</dbReference>
<feature type="domain" description="Helicase C-terminal" evidence="20">
    <location>
        <begin position="612"/>
        <end position="760"/>
    </location>
</feature>
<gene>
    <name evidence="21" type="primary">him-6</name>
    <name evidence="21" type="ORF">T01_7842</name>
</gene>
<evidence type="ECO:0000256" key="7">
    <source>
        <dbReference type="ARBA" id="ARBA00022840"/>
    </source>
</evidence>
<dbReference type="SUPFAM" id="SSF52540">
    <property type="entry name" value="P-loop containing nucleoside triphosphate hydrolases"/>
    <property type="match status" value="1"/>
</dbReference>
<dbReference type="Proteomes" id="UP000054776">
    <property type="component" value="Unassembled WGS sequence"/>
</dbReference>
<dbReference type="InterPro" id="IPR004589">
    <property type="entry name" value="DNA_helicase_ATP-dep_RecQ"/>
</dbReference>
<dbReference type="FunFam" id="3.40.50.300:FF:001389">
    <property type="entry name" value="ATP-dependent DNA helicase RecQ"/>
    <property type="match status" value="1"/>
</dbReference>
<dbReference type="PANTHER" id="PTHR13710:SF153">
    <property type="entry name" value="RECQ-LIKE DNA HELICASE BLM"/>
    <property type="match status" value="1"/>
</dbReference>
<dbReference type="SUPFAM" id="SSF47819">
    <property type="entry name" value="HRDC-like"/>
    <property type="match status" value="1"/>
</dbReference>
<dbReference type="Gene3D" id="1.10.10.10">
    <property type="entry name" value="Winged helix-like DNA-binding domain superfamily/Winged helix DNA-binding domain"/>
    <property type="match status" value="1"/>
</dbReference>
<comment type="similarity">
    <text evidence="3">Belongs to the helicase family. RecQ subfamily.</text>
</comment>
<dbReference type="EMBL" id="JYDH01000052">
    <property type="protein sequence ID" value="KRY35599.1"/>
    <property type="molecule type" value="Genomic_DNA"/>
</dbReference>
<evidence type="ECO:0000256" key="3">
    <source>
        <dbReference type="ARBA" id="ARBA00005446"/>
    </source>
</evidence>
<evidence type="ECO:0000256" key="15">
    <source>
        <dbReference type="ARBA" id="ARBA00076065"/>
    </source>
</evidence>
<proteinExistence type="inferred from homology"/>
<feature type="region of interest" description="Disordered" evidence="17">
    <location>
        <begin position="1077"/>
        <end position="1115"/>
    </location>
</feature>
<feature type="compositionally biased region" description="Low complexity" evidence="17">
    <location>
        <begin position="1084"/>
        <end position="1096"/>
    </location>
</feature>
<dbReference type="InterPro" id="IPR036388">
    <property type="entry name" value="WH-like_DNA-bd_sf"/>
</dbReference>
<evidence type="ECO:0000256" key="12">
    <source>
        <dbReference type="ARBA" id="ARBA00034808"/>
    </source>
</evidence>
<dbReference type="Pfam" id="PF09382">
    <property type="entry name" value="RQC"/>
    <property type="match status" value="1"/>
</dbReference>
<dbReference type="OrthoDB" id="5918069at2759"/>
<dbReference type="GO" id="GO:0005634">
    <property type="term" value="C:nucleus"/>
    <property type="evidence" value="ECO:0007669"/>
    <property type="project" value="UniProtKB-SubCell"/>
</dbReference>
<evidence type="ECO:0000256" key="8">
    <source>
        <dbReference type="ARBA" id="ARBA00023125"/>
    </source>
</evidence>
<keyword evidence="4" id="KW-0547">Nucleotide-binding</keyword>
<dbReference type="GO" id="GO:0003677">
    <property type="term" value="F:DNA binding"/>
    <property type="evidence" value="ECO:0007669"/>
    <property type="project" value="UniProtKB-KW"/>
</dbReference>
<keyword evidence="10" id="KW-0539">Nucleus</keyword>
<dbReference type="NCBIfam" id="TIGR00614">
    <property type="entry name" value="recQ_fam"/>
    <property type="match status" value="1"/>
</dbReference>
<dbReference type="Pfam" id="PF00570">
    <property type="entry name" value="HRDC"/>
    <property type="match status" value="1"/>
</dbReference>
<keyword evidence="6" id="KW-0347">Helicase</keyword>
<dbReference type="STRING" id="6334.A0A0V1BFD1"/>
<evidence type="ECO:0000256" key="16">
    <source>
        <dbReference type="ARBA" id="ARBA00076271"/>
    </source>
</evidence>
<dbReference type="InterPro" id="IPR002121">
    <property type="entry name" value="HRDC_dom"/>
</dbReference>
<keyword evidence="7" id="KW-0067">ATP-binding</keyword>
<protein>
    <recommendedName>
        <fullName evidence="12">DNA 3'-5' helicase</fullName>
        <ecNumber evidence="12">5.6.2.4</ecNumber>
    </recommendedName>
    <alternativeName>
        <fullName evidence="15">Bloom syndrome protein homolog</fullName>
    </alternativeName>
    <alternativeName>
        <fullName evidence="13">DNA 3'-5' helicase BLM</fullName>
    </alternativeName>
    <alternativeName>
        <fullName evidence="16">RecQ helicase homolog</fullName>
    </alternativeName>
</protein>
<dbReference type="Gene3D" id="1.10.150.80">
    <property type="entry name" value="HRDC domain"/>
    <property type="match status" value="1"/>
</dbReference>
<dbReference type="InterPro" id="IPR018982">
    <property type="entry name" value="RQC_domain"/>
</dbReference>
<evidence type="ECO:0000256" key="14">
    <source>
        <dbReference type="ARBA" id="ARBA00049360"/>
    </source>
</evidence>
<evidence type="ECO:0000256" key="11">
    <source>
        <dbReference type="ARBA" id="ARBA00034617"/>
    </source>
</evidence>
<keyword evidence="9" id="KW-0413">Isomerase</keyword>
<dbReference type="InterPro" id="IPR044876">
    <property type="entry name" value="HRDC_dom_sf"/>
</dbReference>
<evidence type="ECO:0000256" key="1">
    <source>
        <dbReference type="ARBA" id="ARBA00001947"/>
    </source>
</evidence>
<dbReference type="Pfam" id="PF00270">
    <property type="entry name" value="DEAD"/>
    <property type="match status" value="1"/>
</dbReference>
<dbReference type="SUPFAM" id="SSF46785">
    <property type="entry name" value="Winged helix' DNA-binding domain"/>
    <property type="match status" value="1"/>
</dbReference>
<dbReference type="InterPro" id="IPR036390">
    <property type="entry name" value="WH_DNA-bd_sf"/>
</dbReference>
<dbReference type="SMART" id="SM00490">
    <property type="entry name" value="HELICc"/>
    <property type="match status" value="1"/>
</dbReference>
<keyword evidence="8" id="KW-0238">DNA-binding</keyword>
<comment type="subcellular location">
    <subcellularLocation>
        <location evidence="2">Nucleus</location>
    </subcellularLocation>
</comment>
<dbReference type="SMART" id="SM00487">
    <property type="entry name" value="DEXDc"/>
    <property type="match status" value="1"/>
</dbReference>
<dbReference type="CDD" id="cd18794">
    <property type="entry name" value="SF2_C_RecQ"/>
    <property type="match status" value="1"/>
</dbReference>
<evidence type="ECO:0000256" key="6">
    <source>
        <dbReference type="ARBA" id="ARBA00022806"/>
    </source>
</evidence>
<evidence type="ECO:0000259" key="20">
    <source>
        <dbReference type="PROSITE" id="PS51194"/>
    </source>
</evidence>
<feature type="domain" description="HRDC" evidence="18">
    <location>
        <begin position="961"/>
        <end position="1042"/>
    </location>
</feature>
<feature type="domain" description="Helicase ATP-binding" evidence="19">
    <location>
        <begin position="410"/>
        <end position="587"/>
    </location>
</feature>
<evidence type="ECO:0000259" key="19">
    <source>
        <dbReference type="PROSITE" id="PS51192"/>
    </source>
</evidence>
<evidence type="ECO:0000256" key="17">
    <source>
        <dbReference type="SAM" id="MobiDB-lite"/>
    </source>
</evidence>
<dbReference type="InterPro" id="IPR027417">
    <property type="entry name" value="P-loop_NTPase"/>
</dbReference>
<feature type="compositionally biased region" description="Basic residues" evidence="17">
    <location>
        <begin position="1098"/>
        <end position="1115"/>
    </location>
</feature>
<comment type="catalytic activity">
    <reaction evidence="11">
        <text>Couples ATP hydrolysis with the unwinding of duplex DNA by translocating in the 3'-5' direction.</text>
        <dbReference type="EC" id="5.6.2.4"/>
    </reaction>
</comment>
<dbReference type="InterPro" id="IPR014001">
    <property type="entry name" value="Helicase_ATP-bd"/>
</dbReference>
<dbReference type="GO" id="GO:0000724">
    <property type="term" value="P:double-strand break repair via homologous recombination"/>
    <property type="evidence" value="ECO:0007669"/>
    <property type="project" value="TreeGrafter"/>
</dbReference>
<dbReference type="InParanoid" id="A0A0V1BFD1"/>
<dbReference type="EC" id="5.6.2.4" evidence="12"/>
<dbReference type="PROSITE" id="PS51192">
    <property type="entry name" value="HELICASE_ATP_BIND_1"/>
    <property type="match status" value="1"/>
</dbReference>
<dbReference type="GO" id="GO:0006260">
    <property type="term" value="P:DNA replication"/>
    <property type="evidence" value="ECO:0007669"/>
    <property type="project" value="InterPro"/>
</dbReference>
<dbReference type="GO" id="GO:0009378">
    <property type="term" value="F:four-way junction helicase activity"/>
    <property type="evidence" value="ECO:0007669"/>
    <property type="project" value="TreeGrafter"/>
</dbReference>
<evidence type="ECO:0000256" key="13">
    <source>
        <dbReference type="ARBA" id="ARBA00044542"/>
    </source>
</evidence>
<dbReference type="PROSITE" id="PS50967">
    <property type="entry name" value="HRDC"/>
    <property type="match status" value="1"/>
</dbReference>
<dbReference type="GO" id="GO:0005694">
    <property type="term" value="C:chromosome"/>
    <property type="evidence" value="ECO:0007669"/>
    <property type="project" value="TreeGrafter"/>
</dbReference>
<dbReference type="GO" id="GO:0005737">
    <property type="term" value="C:cytoplasm"/>
    <property type="evidence" value="ECO:0007669"/>
    <property type="project" value="TreeGrafter"/>
</dbReference>
<dbReference type="GO" id="GO:0005524">
    <property type="term" value="F:ATP binding"/>
    <property type="evidence" value="ECO:0007669"/>
    <property type="project" value="UniProtKB-KW"/>
</dbReference>
<keyword evidence="22" id="KW-1185">Reference proteome</keyword>
<dbReference type="SMART" id="SM00341">
    <property type="entry name" value="HRDC"/>
    <property type="match status" value="1"/>
</dbReference>
<dbReference type="GO" id="GO:0016787">
    <property type="term" value="F:hydrolase activity"/>
    <property type="evidence" value="ECO:0007669"/>
    <property type="project" value="UniProtKB-KW"/>
</dbReference>
<dbReference type="GO" id="GO:0007131">
    <property type="term" value="P:reciprocal meiotic recombination"/>
    <property type="evidence" value="ECO:0007669"/>
    <property type="project" value="UniProtKB-ARBA"/>
</dbReference>
<dbReference type="InterPro" id="IPR032284">
    <property type="entry name" value="RecQ_Zn-bd"/>
</dbReference>
<dbReference type="GO" id="GO:0043138">
    <property type="term" value="F:3'-5' DNA helicase activity"/>
    <property type="evidence" value="ECO:0007669"/>
    <property type="project" value="UniProtKB-EC"/>
</dbReference>
<sequence length="1394" mass="154711">MSGRRFKFKKICDLQAKAVVSTPVLPTSKVIQISSPIRIDSSGALKNDTRCSTVSTSSGTVAGGGFNSRKLQLPTGEATVFKNSTSHNPALESNRPDDDIFDDVPFADSFPDDDDVTFPPTVVGSGQTNVANNCAIPQRLIDEFENEDEDDFLLMVDQRTQSNLTQVSNSNTSGENLSWNSEIGSPELGFFTSTPKVRSKGVKSNSKTKSITTDQSKVEEKVEFVVESGEAISIEKLRSVICSVEKDLADSVVELEKRLNILSVIICNLLEKLAIPKIVSLLPESLRDVYQTAALMRKKLIARRRALVKRSNSGKRLEEKKQWSPYFSAPLPTVEEQQDVEREKPLPTAEPACQRISPLKLGAHGKFRSFVRDDSAEFEHTNFEHSVGARRTLVQVFGFRSFRHKQLAAVNAILLNYDCFILMPTGAGKSLCYQLPAVLGSGVTVVVSPLKSLIEDQVHKLNQLQVPALALCGDVPVSRLSFQSTGEFGGQWSATVKLVYVTPERLSASSKLLEMLDDLYRRQLLSRFGVDEAHCVSQWGHDFRPDYKRLFLLRQRYVGVPIVALTATATPKILVDTKKQLNMPQAKLFVSSFVRSNLSYKVFEKDSKCLQTIVSLVKGIYANSSGIVYCLSRKECESVAKLLVSHGVRAEPYHAGQADSRRSKVQRDWICGKVLVICATIAFGMGIDKPDVRFVIHHSMPKSIEGYYQETGRAGRDGLPAHCLLFYSYHDSVRLRKLMESEMSASKGTTALEMHRRNLLEMVAYGENVGVCRRKLLVEHFGEIYDSAVCKANLATACDVCKRRHSPSLFDLTTDCRLLVETYRAMRRDPRRRVTLKQLADVYRGAQTKGIHAAGDSRLAVYGRGAGLGSKGALRVLHQLVCEGVFVEQLCTTASEHVVSYLELGPMVDRLVSGDKKMHVYLESSTASGTSGSGQQQQQQEFWTAVTEGMMAMEKNRFKHADISERCLQTLNQLLCEMAERENLPNRNAILNAEALNQIAGWLPRTQSELLAVDTMTEAKLAKYGPLLMRALEPFWDEVDRRESERMTTELAVLDNAVDMSAVFGIPVAQPSPFASAPRKRVWKSTSTRRSGTGKTAARGRKPVKAPSKARRTAAKVKRTKALPLDNKNSTHVPADQNLPMYYTVSLQREELLLAFGVPFENSNLEAEEDLVVTSSKLINSINRLPFWILVSCRAGYLCFAGKVVSGRRKIFWQNGQNLAKKLKSRRSVKGSLLGLKVNKRSFVVKKKYRGLVGGCSLSKIPLLLHFTWTTTPLGRWALGNVDSPVIAKQKPTANVPTAKSHTKRIDFSYLLFAALLFQIAHFSRINFQFCLFVCFPSPHLSPAAAAAAAASDSISELTFHFTSKKQTAACLSDDIVAEYQRAKVTRLTPIVTI</sequence>
<evidence type="ECO:0000256" key="10">
    <source>
        <dbReference type="ARBA" id="ARBA00023242"/>
    </source>
</evidence>
<evidence type="ECO:0000256" key="2">
    <source>
        <dbReference type="ARBA" id="ARBA00004123"/>
    </source>
</evidence>
<dbReference type="SMART" id="SM00956">
    <property type="entry name" value="RQC"/>
    <property type="match status" value="1"/>
</dbReference>
<evidence type="ECO:0000313" key="22">
    <source>
        <dbReference type="Proteomes" id="UP000054776"/>
    </source>
</evidence>
<dbReference type="Gene3D" id="3.40.50.300">
    <property type="entry name" value="P-loop containing nucleotide triphosphate hydrolases"/>
    <property type="match status" value="2"/>
</dbReference>
<dbReference type="InterPro" id="IPR001650">
    <property type="entry name" value="Helicase_C-like"/>
</dbReference>
<keyword evidence="5" id="KW-0378">Hydrolase</keyword>
<dbReference type="FunFam" id="3.40.50.300:FF:000340">
    <property type="entry name" value="Bloom syndrome, RecQ helicase"/>
    <property type="match status" value="1"/>
</dbReference>
<comment type="cofactor">
    <cofactor evidence="1">
        <name>Zn(2+)</name>
        <dbReference type="ChEBI" id="CHEBI:29105"/>
    </cofactor>
</comment>
<evidence type="ECO:0000256" key="9">
    <source>
        <dbReference type="ARBA" id="ARBA00023235"/>
    </source>
</evidence>
<dbReference type="Pfam" id="PF16124">
    <property type="entry name" value="RecQ_Zn_bind"/>
    <property type="match status" value="1"/>
</dbReference>
<evidence type="ECO:0000256" key="4">
    <source>
        <dbReference type="ARBA" id="ARBA00022741"/>
    </source>
</evidence>
<dbReference type="InterPro" id="IPR010997">
    <property type="entry name" value="HRDC-like_sf"/>
</dbReference>
<organism evidence="21 22">
    <name type="scientific">Trichinella spiralis</name>
    <name type="common">Trichina worm</name>
    <dbReference type="NCBI Taxonomy" id="6334"/>
    <lineage>
        <taxon>Eukaryota</taxon>
        <taxon>Metazoa</taxon>
        <taxon>Ecdysozoa</taxon>
        <taxon>Nematoda</taxon>
        <taxon>Enoplea</taxon>
        <taxon>Dorylaimia</taxon>
        <taxon>Trichinellida</taxon>
        <taxon>Trichinellidae</taxon>
        <taxon>Trichinella</taxon>
    </lineage>
</organism>
<evidence type="ECO:0000313" key="21">
    <source>
        <dbReference type="EMBL" id="KRY35599.1"/>
    </source>
</evidence>
<evidence type="ECO:0000256" key="5">
    <source>
        <dbReference type="ARBA" id="ARBA00022801"/>
    </source>
</evidence>
<dbReference type="Pfam" id="PF00271">
    <property type="entry name" value="Helicase_C"/>
    <property type="match status" value="1"/>
</dbReference>
<comment type="caution">
    <text evidence="21">The sequence shown here is derived from an EMBL/GenBank/DDBJ whole genome shotgun (WGS) entry which is preliminary data.</text>
</comment>
<name>A0A0V1BFD1_TRISP</name>
<dbReference type="InterPro" id="IPR011545">
    <property type="entry name" value="DEAD/DEAH_box_helicase_dom"/>
</dbReference>
<dbReference type="PROSITE" id="PS51194">
    <property type="entry name" value="HELICASE_CTER"/>
    <property type="match status" value="1"/>
</dbReference>
<accession>A0A0V1BFD1</accession>
<dbReference type="FunCoup" id="A0A0V1BFD1">
    <property type="interactions" value="207"/>
</dbReference>
<evidence type="ECO:0000259" key="18">
    <source>
        <dbReference type="PROSITE" id="PS50967"/>
    </source>
</evidence>